<dbReference type="InterPro" id="IPR050523">
    <property type="entry name" value="AKR_Detox_Biosynth"/>
</dbReference>
<dbReference type="GO" id="GO:0016491">
    <property type="term" value="F:oxidoreductase activity"/>
    <property type="evidence" value="ECO:0007669"/>
    <property type="project" value="UniProtKB-KW"/>
</dbReference>
<dbReference type="InterPro" id="IPR023210">
    <property type="entry name" value="NADP_OxRdtase_dom"/>
</dbReference>
<gene>
    <name evidence="3" type="ORF">DY367_28120</name>
</gene>
<evidence type="ECO:0000259" key="2">
    <source>
        <dbReference type="Pfam" id="PF00248"/>
    </source>
</evidence>
<dbReference type="AlphaFoldDB" id="A0A424W5C4"/>
<dbReference type="Pfam" id="PF00248">
    <property type="entry name" value="Aldo_ket_red"/>
    <property type="match status" value="1"/>
</dbReference>
<dbReference type="Proteomes" id="UP000285324">
    <property type="component" value="Unassembled WGS sequence"/>
</dbReference>
<dbReference type="SUPFAM" id="SSF51430">
    <property type="entry name" value="NAD(P)-linked oxidoreductase"/>
    <property type="match status" value="1"/>
</dbReference>
<dbReference type="OrthoDB" id="5488419at2"/>
<proteinExistence type="predicted"/>
<name>A0A424W5C4_ALCXX</name>
<dbReference type="PANTHER" id="PTHR43364">
    <property type="entry name" value="NADH-SPECIFIC METHYLGLYOXAL REDUCTASE-RELATED"/>
    <property type="match status" value="1"/>
</dbReference>
<sequence>MRYKKFGSTGLFVSELCLGTMTFGGEGELWSKIGSLQQEDANRLVGRALDAGVNFIDTADVYSEGRSEVITGQALRDLKVAREDVVIATKVFGQTGAGVNARGNSRSHIMDGVKKSLSRLQLDHIDLYQIHGFDPATPVEETVRALDNLVQHGHVRYVGVSNWAAWQIMKALGIAERLGLARFESLQAYYTIAGRDLEREIVPMLQSEGVGLMVWSPLAGGLLSGKYSRDGQAEAGSRRAAFDFPPVDQERAYDSIEVLRRVAGARGVSVAQVALAWLLHQQAVTSVIIGAKRVEQLDDNLAATAIRLTADELAELDQVSALPPEYPGWMHVRQGEYRRKQLSESGAA</sequence>
<evidence type="ECO:0000313" key="4">
    <source>
        <dbReference type="Proteomes" id="UP000285324"/>
    </source>
</evidence>
<reference evidence="3 4" key="1">
    <citation type="submission" date="2018-08" db="EMBL/GenBank/DDBJ databases">
        <title>Achromobacter xylosoxidans Genome sequencing and assembly.</title>
        <authorList>
            <person name="Wang R."/>
            <person name="Rensing C."/>
            <person name="Li Y."/>
        </authorList>
    </citation>
    <scope>NUCLEOTIDE SEQUENCE [LARGE SCALE GENOMIC DNA]</scope>
    <source>
        <strain evidence="3 4">GD003A</strain>
    </source>
</reference>
<dbReference type="FunFam" id="3.20.20.100:FF:000004">
    <property type="entry name" value="Oxidoreductase, aldo/keto reductase"/>
    <property type="match status" value="1"/>
</dbReference>
<feature type="domain" description="NADP-dependent oxidoreductase" evidence="2">
    <location>
        <begin position="15"/>
        <end position="320"/>
    </location>
</feature>
<dbReference type="GO" id="GO:0005829">
    <property type="term" value="C:cytosol"/>
    <property type="evidence" value="ECO:0007669"/>
    <property type="project" value="TreeGrafter"/>
</dbReference>
<protein>
    <submittedName>
        <fullName evidence="3">Aldo/keto reductase</fullName>
    </submittedName>
</protein>
<evidence type="ECO:0000313" key="3">
    <source>
        <dbReference type="EMBL" id="RPJ88404.1"/>
    </source>
</evidence>
<evidence type="ECO:0000256" key="1">
    <source>
        <dbReference type="ARBA" id="ARBA00023002"/>
    </source>
</evidence>
<dbReference type="InterPro" id="IPR036812">
    <property type="entry name" value="NAD(P)_OxRdtase_dom_sf"/>
</dbReference>
<dbReference type="EMBL" id="QVXO01000066">
    <property type="protein sequence ID" value="RPJ88404.1"/>
    <property type="molecule type" value="Genomic_DNA"/>
</dbReference>
<dbReference type="CDD" id="cd19091">
    <property type="entry name" value="AKR_PsAKR"/>
    <property type="match status" value="1"/>
</dbReference>
<dbReference type="PANTHER" id="PTHR43364:SF18">
    <property type="entry name" value="OXIDOREDUCTASE"/>
    <property type="match status" value="1"/>
</dbReference>
<dbReference type="RefSeq" id="WP_118934506.1">
    <property type="nucleotide sequence ID" value="NZ_CP061008.1"/>
</dbReference>
<accession>A0A424W5C4</accession>
<comment type="caution">
    <text evidence="3">The sequence shown here is derived from an EMBL/GenBank/DDBJ whole genome shotgun (WGS) entry which is preliminary data.</text>
</comment>
<keyword evidence="1" id="KW-0560">Oxidoreductase</keyword>
<organism evidence="3 4">
    <name type="scientific">Alcaligenes xylosoxydans xylosoxydans</name>
    <name type="common">Achromobacter xylosoxidans</name>
    <dbReference type="NCBI Taxonomy" id="85698"/>
    <lineage>
        <taxon>Bacteria</taxon>
        <taxon>Pseudomonadati</taxon>
        <taxon>Pseudomonadota</taxon>
        <taxon>Betaproteobacteria</taxon>
        <taxon>Burkholderiales</taxon>
        <taxon>Alcaligenaceae</taxon>
        <taxon>Achromobacter</taxon>
    </lineage>
</organism>
<dbReference type="Gene3D" id="3.20.20.100">
    <property type="entry name" value="NADP-dependent oxidoreductase domain"/>
    <property type="match status" value="1"/>
</dbReference>